<feature type="compositionally biased region" description="Basic and acidic residues" evidence="5">
    <location>
        <begin position="185"/>
        <end position="202"/>
    </location>
</feature>
<dbReference type="GO" id="GO:0005884">
    <property type="term" value="C:actin filament"/>
    <property type="evidence" value="ECO:0007669"/>
    <property type="project" value="TreeGrafter"/>
</dbReference>
<dbReference type="PROSITE" id="PS51090">
    <property type="entry name" value="CORTACTIN"/>
    <property type="match status" value="3"/>
</dbReference>
<name>A0A183T0Z2_SCHSO</name>
<dbReference type="OrthoDB" id="5971719at2759"/>
<feature type="compositionally biased region" description="Basic and acidic residues" evidence="5">
    <location>
        <begin position="99"/>
        <end position="120"/>
    </location>
</feature>
<dbReference type="GO" id="GO:0051015">
    <property type="term" value="F:actin filament binding"/>
    <property type="evidence" value="ECO:0007669"/>
    <property type="project" value="TreeGrafter"/>
</dbReference>
<evidence type="ECO:0000256" key="1">
    <source>
        <dbReference type="ARBA" id="ARBA00022443"/>
    </source>
</evidence>
<gene>
    <name evidence="7" type="ORF">SSLN_LOCUS10140</name>
</gene>
<dbReference type="PRINTS" id="PR01887">
    <property type="entry name" value="SPECTRNALPHA"/>
</dbReference>
<dbReference type="EMBL" id="UYSU01035674">
    <property type="protein sequence ID" value="VDL96525.1"/>
    <property type="molecule type" value="Genomic_DNA"/>
</dbReference>
<evidence type="ECO:0000259" key="6">
    <source>
        <dbReference type="PROSITE" id="PS50002"/>
    </source>
</evidence>
<keyword evidence="3" id="KW-0677">Repeat</keyword>
<dbReference type="Proteomes" id="UP000275846">
    <property type="component" value="Unassembled WGS sequence"/>
</dbReference>
<keyword evidence="2" id="KW-0597">Phosphoprotein</keyword>
<accession>A0A183T0Z2</accession>
<evidence type="ECO:0000256" key="3">
    <source>
        <dbReference type="ARBA" id="ARBA00022737"/>
    </source>
</evidence>
<feature type="compositionally biased region" description="Basic and acidic residues" evidence="5">
    <location>
        <begin position="10"/>
        <end position="23"/>
    </location>
</feature>
<protein>
    <submittedName>
        <fullName evidence="9">SH3 domain-containing protein</fullName>
    </submittedName>
</protein>
<dbReference type="GO" id="GO:0030833">
    <property type="term" value="P:regulation of actin filament polymerization"/>
    <property type="evidence" value="ECO:0007669"/>
    <property type="project" value="TreeGrafter"/>
</dbReference>
<dbReference type="GO" id="GO:0005886">
    <property type="term" value="C:plasma membrane"/>
    <property type="evidence" value="ECO:0007669"/>
    <property type="project" value="TreeGrafter"/>
</dbReference>
<dbReference type="InterPro" id="IPR036028">
    <property type="entry name" value="SH3-like_dom_sf"/>
</dbReference>
<dbReference type="Pfam" id="PF02218">
    <property type="entry name" value="HS1_rep"/>
    <property type="match status" value="2"/>
</dbReference>
<feature type="compositionally biased region" description="Basic and acidic residues" evidence="5">
    <location>
        <begin position="133"/>
        <end position="153"/>
    </location>
</feature>
<dbReference type="WBParaSite" id="SSLN_0001053101-mRNA-1">
    <property type="protein sequence ID" value="SSLN_0001053101-mRNA-1"/>
    <property type="gene ID" value="SSLN_0001053101"/>
</dbReference>
<feature type="compositionally biased region" description="Polar residues" evidence="5">
    <location>
        <begin position="249"/>
        <end position="258"/>
    </location>
</feature>
<dbReference type="InterPro" id="IPR003134">
    <property type="entry name" value="Hs1_Cortactin"/>
</dbReference>
<dbReference type="GO" id="GO:0030427">
    <property type="term" value="C:site of polarized growth"/>
    <property type="evidence" value="ECO:0007669"/>
    <property type="project" value="TreeGrafter"/>
</dbReference>
<reference evidence="9" key="1">
    <citation type="submission" date="2016-06" db="UniProtKB">
        <authorList>
            <consortium name="WormBaseParasite"/>
        </authorList>
    </citation>
    <scope>IDENTIFICATION</scope>
</reference>
<evidence type="ECO:0000313" key="9">
    <source>
        <dbReference type="WBParaSite" id="SSLN_0001053101-mRNA-1"/>
    </source>
</evidence>
<dbReference type="PROSITE" id="PS50002">
    <property type="entry name" value="SH3"/>
    <property type="match status" value="1"/>
</dbReference>
<evidence type="ECO:0000256" key="2">
    <source>
        <dbReference type="ARBA" id="ARBA00022553"/>
    </source>
</evidence>
<dbReference type="PRINTS" id="PR00452">
    <property type="entry name" value="SH3DOMAIN"/>
</dbReference>
<feature type="region of interest" description="Disordered" evidence="5">
    <location>
        <begin position="73"/>
        <end position="274"/>
    </location>
</feature>
<reference evidence="7 8" key="2">
    <citation type="submission" date="2018-11" db="EMBL/GenBank/DDBJ databases">
        <authorList>
            <consortium name="Pathogen Informatics"/>
        </authorList>
    </citation>
    <scope>NUCLEOTIDE SEQUENCE [LARGE SCALE GENOMIC DNA]</scope>
    <source>
        <strain evidence="7 8">NST_G2</strain>
    </source>
</reference>
<keyword evidence="1 4" id="KW-0728">SH3 domain</keyword>
<evidence type="ECO:0000313" key="8">
    <source>
        <dbReference type="Proteomes" id="UP000275846"/>
    </source>
</evidence>
<evidence type="ECO:0000256" key="5">
    <source>
        <dbReference type="SAM" id="MobiDB-lite"/>
    </source>
</evidence>
<proteinExistence type="predicted"/>
<feature type="compositionally biased region" description="Basic and acidic residues" evidence="5">
    <location>
        <begin position="228"/>
        <end position="237"/>
    </location>
</feature>
<dbReference type="PANTHER" id="PTHR10829:SF23">
    <property type="entry name" value="CORTACTIN, ISOFORM A"/>
    <property type="match status" value="1"/>
</dbReference>
<feature type="compositionally biased region" description="Polar residues" evidence="5">
    <location>
        <begin position="155"/>
        <end position="170"/>
    </location>
</feature>
<evidence type="ECO:0000313" key="7">
    <source>
        <dbReference type="EMBL" id="VDL96525.1"/>
    </source>
</evidence>
<dbReference type="GO" id="GO:0016477">
    <property type="term" value="P:cell migration"/>
    <property type="evidence" value="ECO:0007669"/>
    <property type="project" value="TreeGrafter"/>
</dbReference>
<dbReference type="SMART" id="SM00326">
    <property type="entry name" value="SH3"/>
    <property type="match status" value="1"/>
</dbReference>
<keyword evidence="8" id="KW-1185">Reference proteome</keyword>
<dbReference type="InterPro" id="IPR001452">
    <property type="entry name" value="SH3_domain"/>
</dbReference>
<dbReference type="PANTHER" id="PTHR10829">
    <property type="entry name" value="CORTACTIN AND DREBRIN"/>
    <property type="match status" value="1"/>
</dbReference>
<organism evidence="9">
    <name type="scientific">Schistocephalus solidus</name>
    <name type="common">Tapeworm</name>
    <dbReference type="NCBI Taxonomy" id="70667"/>
    <lineage>
        <taxon>Eukaryota</taxon>
        <taxon>Metazoa</taxon>
        <taxon>Spiralia</taxon>
        <taxon>Lophotrochozoa</taxon>
        <taxon>Platyhelminthes</taxon>
        <taxon>Cestoda</taxon>
        <taxon>Eucestoda</taxon>
        <taxon>Diphyllobothriidea</taxon>
        <taxon>Diphyllobothriidae</taxon>
        <taxon>Schistocephalus</taxon>
    </lineage>
</organism>
<sequence>MADDDWDESPDFKIDMTEHEQRWGSKAIPGTGRVGHIDMEALRESVLKEDAENKKNAIPNASYGYGGKFQVEKDRMDKKHSSQQDYSKGFGGRYGVQTDRQDKSAVGYDHREEIPKHPSQKDYSYGFGGKYGVQKDRKDASSFDYTDKEELVPHESQQPKTFASGGTSASALRAKFEAMMQENSKPVERPARPVGRMPKDAWKPAAQTEPVKSPKETLPGLRQPASPEHSDWSDTEARQNVVPKPTEQAIPSTQSSAAPTQPSCPEPEQPQPADTGISAIALYDFTGSQDDELTMKAGEVVTNINKFHEDWWEGYIGDRFGIFPAAYVLDKLVALGDFYARLGTDWKGMLGLRCLSSCNDNGLLLPRTCAKPPPIGQQLIMASTIGEDHVDAPQIEPLVTADYVFTRGRDRQDVLVIKVIRNADGRTNRPLIMSKMSLRIQNHRRPQAKRIPGSNDYSPRPALRGRLCLQHLDGRKRAKEYGPLRRRGSSLDMTLVTEYVFIILCRANLRSHFFVPSFSTIITNS</sequence>
<dbReference type="GO" id="GO:0030864">
    <property type="term" value="C:cortical actin cytoskeleton"/>
    <property type="evidence" value="ECO:0007669"/>
    <property type="project" value="TreeGrafter"/>
</dbReference>
<dbReference type="AlphaFoldDB" id="A0A183T0Z2"/>
<dbReference type="Pfam" id="PF00018">
    <property type="entry name" value="SH3_1"/>
    <property type="match status" value="1"/>
</dbReference>
<evidence type="ECO:0000256" key="4">
    <source>
        <dbReference type="PROSITE-ProRule" id="PRU00192"/>
    </source>
</evidence>
<dbReference type="CDD" id="cd00174">
    <property type="entry name" value="SH3"/>
    <property type="match status" value="1"/>
</dbReference>
<feature type="region of interest" description="Disordered" evidence="5">
    <location>
        <begin position="1"/>
        <end position="34"/>
    </location>
</feature>
<dbReference type="SUPFAM" id="SSF50044">
    <property type="entry name" value="SH3-domain"/>
    <property type="match status" value="1"/>
</dbReference>
<dbReference type="STRING" id="70667.A0A183T0Z2"/>
<dbReference type="Gene3D" id="2.30.30.40">
    <property type="entry name" value="SH3 Domains"/>
    <property type="match status" value="1"/>
</dbReference>
<feature type="domain" description="SH3" evidence="6">
    <location>
        <begin position="274"/>
        <end position="333"/>
    </location>
</feature>
<feature type="compositionally biased region" description="Basic and acidic residues" evidence="5">
    <location>
        <begin position="73"/>
        <end position="82"/>
    </location>
</feature>